<organism evidence="2 3">
    <name type="scientific">Trichoderma asperellum</name>
    <name type="common">Filamentous fungus</name>
    <dbReference type="NCBI Taxonomy" id="101201"/>
    <lineage>
        <taxon>Eukaryota</taxon>
        <taxon>Fungi</taxon>
        <taxon>Dikarya</taxon>
        <taxon>Ascomycota</taxon>
        <taxon>Pezizomycotina</taxon>
        <taxon>Sordariomycetes</taxon>
        <taxon>Hypocreomycetidae</taxon>
        <taxon>Hypocreales</taxon>
        <taxon>Hypocreaceae</taxon>
        <taxon>Trichoderma</taxon>
    </lineage>
</organism>
<evidence type="ECO:0000313" key="2">
    <source>
        <dbReference type="EMBL" id="GFP57833.1"/>
    </source>
</evidence>
<dbReference type="Proteomes" id="UP000517252">
    <property type="component" value="Unassembled WGS sequence"/>
</dbReference>
<feature type="compositionally biased region" description="Basic and acidic residues" evidence="1">
    <location>
        <begin position="174"/>
        <end position="184"/>
    </location>
</feature>
<comment type="caution">
    <text evidence="2">The sequence shown here is derived from an EMBL/GenBank/DDBJ whole genome shotgun (WGS) entry which is preliminary data.</text>
</comment>
<feature type="region of interest" description="Disordered" evidence="1">
    <location>
        <begin position="174"/>
        <end position="195"/>
    </location>
</feature>
<name>A0A6V8R5F4_TRIAP</name>
<sequence>MVSGGLRRSRSLESLRKDLFHTITNTTEGVYFLSSASILKDKHADKELLAVICPQEGFKATDAGIAHLSKLFVECNKWIPIVEERDYDMYWAVVACSTSHAQNIDMPPNMARAVVFSLLRARQRWILRQTDPEVSKSNVKTHLTTGVHRLLEHFEELDKNSAIQASLKDDGWKLTEKEKQDASKARPMGPGKRMSRGRIALSFNTPQGLYPIAQLAGCPQPETNRLGMIDSSVEKITPTEAVQSLISHRLAEVRRAQRSAVAEENARNKVPQNASEEDDARSSGPNSFIRRVFPTALKTKFKPS</sequence>
<accession>A0A6V8R5F4</accession>
<gene>
    <name evidence="2" type="ORF">TASIC1_0009017000</name>
</gene>
<dbReference type="EMBL" id="BLZH01000009">
    <property type="protein sequence ID" value="GFP57833.1"/>
    <property type="molecule type" value="Genomic_DNA"/>
</dbReference>
<reference evidence="2 3" key="1">
    <citation type="submission" date="2020-07" db="EMBL/GenBank/DDBJ databases">
        <title>Trichoderma asperellum IC-1 whole genome shotgun sequence.</title>
        <authorList>
            <person name="Kanamasa S."/>
            <person name="Takahashi H."/>
        </authorList>
    </citation>
    <scope>NUCLEOTIDE SEQUENCE [LARGE SCALE GENOMIC DNA]</scope>
    <source>
        <strain evidence="2 3">IC-1</strain>
    </source>
</reference>
<evidence type="ECO:0000313" key="3">
    <source>
        <dbReference type="Proteomes" id="UP000517252"/>
    </source>
</evidence>
<dbReference type="AlphaFoldDB" id="A0A6V8R5F4"/>
<feature type="region of interest" description="Disordered" evidence="1">
    <location>
        <begin position="259"/>
        <end position="290"/>
    </location>
</feature>
<dbReference type="OrthoDB" id="4895274at2759"/>
<proteinExistence type="predicted"/>
<protein>
    <submittedName>
        <fullName evidence="2">Uncharacterized protein</fullName>
    </submittedName>
</protein>
<evidence type="ECO:0000256" key="1">
    <source>
        <dbReference type="SAM" id="MobiDB-lite"/>
    </source>
</evidence>